<dbReference type="OrthoDB" id="668748at2759"/>
<dbReference type="AlphaFoldDB" id="A0A484M5G7"/>
<evidence type="ECO:0000256" key="1">
    <source>
        <dbReference type="ARBA" id="ARBA00005474"/>
    </source>
</evidence>
<evidence type="ECO:0000313" key="5">
    <source>
        <dbReference type="Proteomes" id="UP000595140"/>
    </source>
</evidence>
<dbReference type="GO" id="GO:0009755">
    <property type="term" value="P:hormone-mediated signaling pathway"/>
    <property type="evidence" value="ECO:0007669"/>
    <property type="project" value="TreeGrafter"/>
</dbReference>
<dbReference type="PANTHER" id="PTHR31529:SF4">
    <property type="entry name" value="LOB DOMAIN-CONTAINING PROTEIN 30"/>
    <property type="match status" value="1"/>
</dbReference>
<proteinExistence type="inferred from homology"/>
<dbReference type="PROSITE" id="PS50891">
    <property type="entry name" value="LOB"/>
    <property type="match status" value="1"/>
</dbReference>
<comment type="similarity">
    <text evidence="1">Belongs to the LOB domain-containing protein family.</text>
</comment>
<organism evidence="4 5">
    <name type="scientific">Cuscuta campestris</name>
    <dbReference type="NCBI Taxonomy" id="132261"/>
    <lineage>
        <taxon>Eukaryota</taxon>
        <taxon>Viridiplantae</taxon>
        <taxon>Streptophyta</taxon>
        <taxon>Embryophyta</taxon>
        <taxon>Tracheophyta</taxon>
        <taxon>Spermatophyta</taxon>
        <taxon>Magnoliopsida</taxon>
        <taxon>eudicotyledons</taxon>
        <taxon>Gunneridae</taxon>
        <taxon>Pentapetalae</taxon>
        <taxon>asterids</taxon>
        <taxon>lamiids</taxon>
        <taxon>Solanales</taxon>
        <taxon>Convolvulaceae</taxon>
        <taxon>Cuscuteae</taxon>
        <taxon>Cuscuta</taxon>
        <taxon>Cuscuta subgen. Grammica</taxon>
        <taxon>Cuscuta sect. Cleistogrammica</taxon>
    </lineage>
</organism>
<evidence type="ECO:0000313" key="4">
    <source>
        <dbReference type="EMBL" id="VFQ84003.1"/>
    </source>
</evidence>
<name>A0A484M5G7_9ASTE</name>
<feature type="region of interest" description="Disordered" evidence="2">
    <location>
        <begin position="166"/>
        <end position="210"/>
    </location>
</feature>
<protein>
    <recommendedName>
        <fullName evidence="3">LOB domain-containing protein</fullName>
    </recommendedName>
</protein>
<reference evidence="4 5" key="1">
    <citation type="submission" date="2018-04" db="EMBL/GenBank/DDBJ databases">
        <authorList>
            <person name="Vogel A."/>
        </authorList>
    </citation>
    <scope>NUCLEOTIDE SEQUENCE [LARGE SCALE GENOMIC DNA]</scope>
</reference>
<dbReference type="InterPro" id="IPR004883">
    <property type="entry name" value="LOB"/>
</dbReference>
<feature type="domain" description="LOB" evidence="3">
    <location>
        <begin position="19"/>
        <end position="121"/>
    </location>
</feature>
<sequence>MSSSSGSSSSNGAAAAGVGPCGACKFLRRKCVAGCVFAPYFDPEQGPAVFAAVHRVFGASNVSKLLSHLPPHNRLHAVLTVCFEAQARLRDPVYGCVSHIFAYQQQVANLQAELSYLQAHMEALQVSTPPPAPPQSTSAAYTIPDQLPTAPACICDLSSLFDPTAQQPRQNLGGAATGDPADYMSSSSSSSTANAGVLQEVTRHLMHRRH</sequence>
<gene>
    <name evidence="4" type="ORF">CCAM_LOCUS25779</name>
</gene>
<evidence type="ECO:0000259" key="3">
    <source>
        <dbReference type="PROSITE" id="PS50891"/>
    </source>
</evidence>
<dbReference type="EMBL" id="OOIL02002675">
    <property type="protein sequence ID" value="VFQ84003.1"/>
    <property type="molecule type" value="Genomic_DNA"/>
</dbReference>
<accession>A0A484M5G7</accession>
<dbReference type="GO" id="GO:0005634">
    <property type="term" value="C:nucleus"/>
    <property type="evidence" value="ECO:0007669"/>
    <property type="project" value="TreeGrafter"/>
</dbReference>
<evidence type="ECO:0000256" key="2">
    <source>
        <dbReference type="SAM" id="MobiDB-lite"/>
    </source>
</evidence>
<dbReference type="PANTHER" id="PTHR31529">
    <property type="entry name" value="LOB DOMAIN CONTAINING PROTEIN"/>
    <property type="match status" value="1"/>
</dbReference>
<dbReference type="GO" id="GO:0045893">
    <property type="term" value="P:positive regulation of DNA-templated transcription"/>
    <property type="evidence" value="ECO:0007669"/>
    <property type="project" value="TreeGrafter"/>
</dbReference>
<dbReference type="Proteomes" id="UP000595140">
    <property type="component" value="Unassembled WGS sequence"/>
</dbReference>
<keyword evidence="5" id="KW-1185">Reference proteome</keyword>
<dbReference type="Pfam" id="PF03195">
    <property type="entry name" value="LOB"/>
    <property type="match status" value="1"/>
</dbReference>